<dbReference type="InterPro" id="IPR014729">
    <property type="entry name" value="Rossmann-like_a/b/a_fold"/>
</dbReference>
<gene>
    <name evidence="5" type="ORF">A2625_00635</name>
</gene>
<evidence type="ECO:0000313" key="5">
    <source>
        <dbReference type="EMBL" id="OGB90441.1"/>
    </source>
</evidence>
<dbReference type="Proteomes" id="UP000178724">
    <property type="component" value="Unassembled WGS sequence"/>
</dbReference>
<protein>
    <recommendedName>
        <fullName evidence="2">Electron transfer flavoprotein small subunit</fullName>
    </recommendedName>
</protein>
<dbReference type="InterPro" id="IPR014730">
    <property type="entry name" value="ETF_a/b_N"/>
</dbReference>
<dbReference type="PROSITE" id="PS01065">
    <property type="entry name" value="ETF_BETA"/>
    <property type="match status" value="1"/>
</dbReference>
<evidence type="ECO:0000256" key="3">
    <source>
        <dbReference type="ARBA" id="ARBA00049933"/>
    </source>
</evidence>
<evidence type="ECO:0000256" key="1">
    <source>
        <dbReference type="ARBA" id="ARBA00007557"/>
    </source>
</evidence>
<dbReference type="AlphaFoldDB" id="A0A1F4Q398"/>
<dbReference type="PANTHER" id="PTHR21294:SF17">
    <property type="entry name" value="PROTEIN FIXA"/>
    <property type="match status" value="1"/>
</dbReference>
<feature type="domain" description="Electron transfer flavoprotein alpha/beta-subunit N-terminal" evidence="4">
    <location>
        <begin position="22"/>
        <end position="214"/>
    </location>
</feature>
<dbReference type="EMBL" id="METM01000008">
    <property type="protein sequence ID" value="OGB90441.1"/>
    <property type="molecule type" value="Genomic_DNA"/>
</dbReference>
<dbReference type="PANTHER" id="PTHR21294">
    <property type="entry name" value="ELECTRON TRANSFER FLAVOPROTEIN BETA-SUBUNIT"/>
    <property type="match status" value="1"/>
</dbReference>
<dbReference type="PIRSF" id="PIRSF000090">
    <property type="entry name" value="Beta-ETF"/>
    <property type="match status" value="1"/>
</dbReference>
<dbReference type="InterPro" id="IPR000049">
    <property type="entry name" value="ET-Flavoprotein_bsu_CS"/>
</dbReference>
<dbReference type="InterPro" id="IPR033948">
    <property type="entry name" value="ETF_beta_N"/>
</dbReference>
<proteinExistence type="inferred from homology"/>
<organism evidence="5 6">
    <name type="scientific">candidate division WOR-1 bacterium RIFCSPHIGHO2_01_FULL_53_15</name>
    <dbReference type="NCBI Taxonomy" id="1802564"/>
    <lineage>
        <taxon>Bacteria</taxon>
        <taxon>Bacillati</taxon>
        <taxon>Saganbacteria</taxon>
    </lineage>
</organism>
<dbReference type="SUPFAM" id="SSF52402">
    <property type="entry name" value="Adenine nucleotide alpha hydrolases-like"/>
    <property type="match status" value="1"/>
</dbReference>
<dbReference type="GO" id="GO:0009055">
    <property type="term" value="F:electron transfer activity"/>
    <property type="evidence" value="ECO:0007669"/>
    <property type="project" value="InterPro"/>
</dbReference>
<dbReference type="CDD" id="cd01714">
    <property type="entry name" value="ETF_beta"/>
    <property type="match status" value="1"/>
</dbReference>
<comment type="cofactor">
    <cofactor evidence="3">
        <name>AMP</name>
        <dbReference type="ChEBI" id="CHEBI:456215"/>
    </cofactor>
</comment>
<dbReference type="Gene3D" id="3.40.50.620">
    <property type="entry name" value="HUPs"/>
    <property type="match status" value="1"/>
</dbReference>
<comment type="similarity">
    <text evidence="1">Belongs to the ETF beta-subunit/FixA family.</text>
</comment>
<dbReference type="SMART" id="SM00893">
    <property type="entry name" value="ETF"/>
    <property type="match status" value="1"/>
</dbReference>
<evidence type="ECO:0000259" key="4">
    <source>
        <dbReference type="SMART" id="SM00893"/>
    </source>
</evidence>
<accession>A0A1F4Q398</accession>
<name>A0A1F4Q398_UNCSA</name>
<sequence length="267" mass="28730">MKIVVCIKQVPDTTDVKIDPVTNTLVREGVPSIPNPYDMHALEMALQIKDKYGADVIAVSMGPPQAIDVLKKAVSLGADEAILLTDRVFAGADTWATSYALAGAIAKLNPDLVMCGKQAIDGDTAQVGPGIATRLGLTQLTYVVNFKNVDVEKKEIVVERKLEEGPETVAARLPALLTVLKEANEIRYASLPNLIKSVKLEPQVWDNKVLGLDPDLLGLKGSPTQVVKIFSPPLREGGKLISASEEEIVKIVDQLMPQIRSEASCAI</sequence>
<dbReference type="Pfam" id="PF01012">
    <property type="entry name" value="ETF"/>
    <property type="match status" value="1"/>
</dbReference>
<evidence type="ECO:0000313" key="6">
    <source>
        <dbReference type="Proteomes" id="UP000178724"/>
    </source>
</evidence>
<evidence type="ECO:0000256" key="2">
    <source>
        <dbReference type="ARBA" id="ARBA00042002"/>
    </source>
</evidence>
<reference evidence="5 6" key="1">
    <citation type="journal article" date="2016" name="Nat. Commun.">
        <title>Thousands of microbial genomes shed light on interconnected biogeochemical processes in an aquifer system.</title>
        <authorList>
            <person name="Anantharaman K."/>
            <person name="Brown C.T."/>
            <person name="Hug L.A."/>
            <person name="Sharon I."/>
            <person name="Castelle C.J."/>
            <person name="Probst A.J."/>
            <person name="Thomas B.C."/>
            <person name="Singh A."/>
            <person name="Wilkins M.J."/>
            <person name="Karaoz U."/>
            <person name="Brodie E.L."/>
            <person name="Williams K.H."/>
            <person name="Hubbard S.S."/>
            <person name="Banfield J.F."/>
        </authorList>
    </citation>
    <scope>NUCLEOTIDE SEQUENCE [LARGE SCALE GENOMIC DNA]</scope>
</reference>
<comment type="caution">
    <text evidence="5">The sequence shown here is derived from an EMBL/GenBank/DDBJ whole genome shotgun (WGS) entry which is preliminary data.</text>
</comment>
<dbReference type="InterPro" id="IPR012255">
    <property type="entry name" value="ETF_b"/>
</dbReference>